<name>A0AAW0JVM5_MYOGA</name>
<proteinExistence type="predicted"/>
<dbReference type="EMBL" id="JBBHLL010000017">
    <property type="protein sequence ID" value="KAK7830607.1"/>
    <property type="molecule type" value="Genomic_DNA"/>
</dbReference>
<feature type="non-terminal residue" evidence="3">
    <location>
        <position position="1"/>
    </location>
</feature>
<keyword evidence="1" id="KW-0433">Leucine-rich repeat</keyword>
<dbReference type="AlphaFoldDB" id="A0AAW0JVM5"/>
<evidence type="ECO:0000313" key="3">
    <source>
        <dbReference type="EMBL" id="KAK7830607.1"/>
    </source>
</evidence>
<reference evidence="3 4" key="1">
    <citation type="journal article" date="2023" name="bioRxiv">
        <title>Conserved and derived expression patterns and positive selection on dental genes reveal complex evolutionary context of ever-growing rodent molars.</title>
        <authorList>
            <person name="Calamari Z.T."/>
            <person name="Song A."/>
            <person name="Cohen E."/>
            <person name="Akter M."/>
            <person name="Roy R.D."/>
            <person name="Hallikas O."/>
            <person name="Christensen M.M."/>
            <person name="Li P."/>
            <person name="Marangoni P."/>
            <person name="Jernvall J."/>
            <person name="Klein O.D."/>
        </authorList>
    </citation>
    <scope>NUCLEOTIDE SEQUENCE [LARGE SCALE GENOMIC DNA]</scope>
    <source>
        <strain evidence="3">V071</strain>
    </source>
</reference>
<keyword evidence="2" id="KW-0677">Repeat</keyword>
<comment type="caution">
    <text evidence="3">The sequence shown here is derived from an EMBL/GenBank/DDBJ whole genome shotgun (WGS) entry which is preliminary data.</text>
</comment>
<evidence type="ECO:0000313" key="4">
    <source>
        <dbReference type="Proteomes" id="UP001488838"/>
    </source>
</evidence>
<gene>
    <name evidence="3" type="ORF">U0070_018332</name>
</gene>
<protein>
    <submittedName>
        <fullName evidence="3">Uncharacterized protein</fullName>
    </submittedName>
</protein>
<feature type="non-terminal residue" evidence="3">
    <location>
        <position position="298"/>
    </location>
</feature>
<evidence type="ECO:0000256" key="2">
    <source>
        <dbReference type="ARBA" id="ARBA00022737"/>
    </source>
</evidence>
<dbReference type="InterPro" id="IPR050694">
    <property type="entry name" value="LRRC14/PRAME"/>
</dbReference>
<keyword evidence="4" id="KW-1185">Reference proteome</keyword>
<dbReference type="PANTHER" id="PTHR14224:SF94">
    <property type="entry name" value="PRAME FAMILY MEMBER 12"/>
    <property type="match status" value="1"/>
</dbReference>
<evidence type="ECO:0000256" key="1">
    <source>
        <dbReference type="ARBA" id="ARBA00022614"/>
    </source>
</evidence>
<sequence>LSRLDWNNLPLVLDLNLSGVVLSHLFPGPLHDLLETVAVTLKTPDLKDSWMEHSQFRAFLSVLISMQPWNQKLYLVPQESSNDVGYPLTEGCDHSYLEPMGALKAIRQLKSITLLPTLGKDSGYPRLLLKFLKHKIPLSDALKMSFQEMPTLQHLAILGLLRNEDLVISALETLPTVFFPPLFKQAFINRRTRIVEAMVASWPFPSLPLGALIEYAQVDNFQAVLNGIDFLCNQTVWPSRCRLQVLNLQQIHHDFWEGCPGPQYCDNSSETPKTKPGEIDPTTGRKKPLMKVLAEYTI</sequence>
<accession>A0AAW0JVM5</accession>
<dbReference type="GO" id="GO:0005737">
    <property type="term" value="C:cytoplasm"/>
    <property type="evidence" value="ECO:0007669"/>
    <property type="project" value="TreeGrafter"/>
</dbReference>
<dbReference type="PANTHER" id="PTHR14224">
    <property type="entry name" value="SIMILAR TO PREFERENTIALLY EXPRESSED ANTIGEN IN MELANOMA-LIKE 3"/>
    <property type="match status" value="1"/>
</dbReference>
<dbReference type="Proteomes" id="UP001488838">
    <property type="component" value="Unassembled WGS sequence"/>
</dbReference>
<organism evidence="3 4">
    <name type="scientific">Myodes glareolus</name>
    <name type="common">Bank vole</name>
    <name type="synonym">Clethrionomys glareolus</name>
    <dbReference type="NCBI Taxonomy" id="447135"/>
    <lineage>
        <taxon>Eukaryota</taxon>
        <taxon>Metazoa</taxon>
        <taxon>Chordata</taxon>
        <taxon>Craniata</taxon>
        <taxon>Vertebrata</taxon>
        <taxon>Euteleostomi</taxon>
        <taxon>Mammalia</taxon>
        <taxon>Eutheria</taxon>
        <taxon>Euarchontoglires</taxon>
        <taxon>Glires</taxon>
        <taxon>Rodentia</taxon>
        <taxon>Myomorpha</taxon>
        <taxon>Muroidea</taxon>
        <taxon>Cricetidae</taxon>
        <taxon>Arvicolinae</taxon>
        <taxon>Myodes</taxon>
    </lineage>
</organism>